<accession>A0ABQ4FQ19</accession>
<dbReference type="EMBL" id="BOOB01000073">
    <property type="protein sequence ID" value="GIH36916.1"/>
    <property type="molecule type" value="Genomic_DNA"/>
</dbReference>
<evidence type="ECO:0000256" key="4">
    <source>
        <dbReference type="ARBA" id="ARBA00022691"/>
    </source>
</evidence>
<comment type="similarity">
    <text evidence="6 7">Belongs to the class I-like SAM-binding methyltransferase superfamily. C5-methyltransferase family.</text>
</comment>
<dbReference type="NCBIfam" id="TIGR00675">
    <property type="entry name" value="dcm"/>
    <property type="match status" value="1"/>
</dbReference>
<dbReference type="PANTHER" id="PTHR46098:SF1">
    <property type="entry name" value="TRNA (CYTOSINE(38)-C(5))-METHYLTRANSFERASE"/>
    <property type="match status" value="1"/>
</dbReference>
<organism evidence="9 10">
    <name type="scientific">Microbispora amethystogenes</name>
    <dbReference type="NCBI Taxonomy" id="1427754"/>
    <lineage>
        <taxon>Bacteria</taxon>
        <taxon>Bacillati</taxon>
        <taxon>Actinomycetota</taxon>
        <taxon>Actinomycetes</taxon>
        <taxon>Streptosporangiales</taxon>
        <taxon>Streptosporangiaceae</taxon>
        <taxon>Microbispora</taxon>
    </lineage>
</organism>
<evidence type="ECO:0000313" key="10">
    <source>
        <dbReference type="Proteomes" id="UP000651728"/>
    </source>
</evidence>
<sequence length="361" mass="38269">MNRSPLSTAGSMCSGYGGLDRAVSTVLGTRLLWVADNDTHASAVLAHRFPEVPNLGDLTAVDWATVPAPDVVTAGFPCQPVSSAGRRKGVNDERWLFDDIADAIGRMDPRPRLLVLENVPGLLSVNGGHAMARVVSGLAALGYLGRWRTVRASDIGAPHQRARIFIVAWLPEAAAHPSRIGTGEPADAANPFPASRQARPVPGRRGLRTAADPVQVAARRRQELCDLEGTPGADACTAPGRHRHTAPADTGHPSASAVGPAVQWGRYEPAIRRWEQLTGRPAPCPTEPASKGGRRLAPAFSEWLMGLPAGWVTAVPSIGRNGQLRLIGNGVVPQQATAALLDLLPERLAPAHAQHREERAS</sequence>
<feature type="active site" evidence="6">
    <location>
        <position position="78"/>
    </location>
</feature>
<dbReference type="Pfam" id="PF00145">
    <property type="entry name" value="DNA_methylase"/>
    <property type="match status" value="1"/>
</dbReference>
<evidence type="ECO:0000256" key="2">
    <source>
        <dbReference type="ARBA" id="ARBA00022603"/>
    </source>
</evidence>
<evidence type="ECO:0000256" key="7">
    <source>
        <dbReference type="RuleBase" id="RU000416"/>
    </source>
</evidence>
<dbReference type="InterPro" id="IPR050750">
    <property type="entry name" value="C5-MTase"/>
</dbReference>
<keyword evidence="5" id="KW-0680">Restriction system</keyword>
<dbReference type="PANTHER" id="PTHR46098">
    <property type="entry name" value="TRNA (CYTOSINE(38)-C(5))-METHYLTRANSFERASE"/>
    <property type="match status" value="1"/>
</dbReference>
<keyword evidence="2 6" id="KW-0489">Methyltransferase</keyword>
<reference evidence="9 10" key="1">
    <citation type="submission" date="2021-01" db="EMBL/GenBank/DDBJ databases">
        <title>Whole genome shotgun sequence of Microbispora amethystogenes NBRC 101907.</title>
        <authorList>
            <person name="Komaki H."/>
            <person name="Tamura T."/>
        </authorList>
    </citation>
    <scope>NUCLEOTIDE SEQUENCE [LARGE SCALE GENOMIC DNA]</scope>
    <source>
        <strain evidence="9 10">NBRC 101907</strain>
    </source>
</reference>
<keyword evidence="3 6" id="KW-0808">Transferase</keyword>
<evidence type="ECO:0000256" key="5">
    <source>
        <dbReference type="ARBA" id="ARBA00022747"/>
    </source>
</evidence>
<name>A0ABQ4FQ19_9ACTN</name>
<dbReference type="PROSITE" id="PS51679">
    <property type="entry name" value="SAM_MT_C5"/>
    <property type="match status" value="1"/>
</dbReference>
<dbReference type="PRINTS" id="PR00105">
    <property type="entry name" value="C5METTRFRASE"/>
</dbReference>
<dbReference type="Gene3D" id="3.40.50.150">
    <property type="entry name" value="Vaccinia Virus protein VP39"/>
    <property type="match status" value="1"/>
</dbReference>
<protein>
    <recommendedName>
        <fullName evidence="1">DNA (cytosine-5-)-methyltransferase</fullName>
        <ecNumber evidence="1">2.1.1.37</ecNumber>
    </recommendedName>
</protein>
<gene>
    <name evidence="9" type="ORF">Mam01_70800</name>
</gene>
<dbReference type="EC" id="2.1.1.37" evidence="1"/>
<dbReference type="Proteomes" id="UP000651728">
    <property type="component" value="Unassembled WGS sequence"/>
</dbReference>
<feature type="region of interest" description="Disordered" evidence="8">
    <location>
        <begin position="231"/>
        <end position="259"/>
    </location>
</feature>
<keyword evidence="4 6" id="KW-0949">S-adenosyl-L-methionine</keyword>
<feature type="region of interest" description="Disordered" evidence="8">
    <location>
        <begin position="178"/>
        <end position="210"/>
    </location>
</feature>
<dbReference type="SUPFAM" id="SSF53335">
    <property type="entry name" value="S-adenosyl-L-methionine-dependent methyltransferases"/>
    <property type="match status" value="1"/>
</dbReference>
<evidence type="ECO:0000313" key="9">
    <source>
        <dbReference type="EMBL" id="GIH36916.1"/>
    </source>
</evidence>
<dbReference type="InterPro" id="IPR029063">
    <property type="entry name" value="SAM-dependent_MTases_sf"/>
</dbReference>
<evidence type="ECO:0000256" key="8">
    <source>
        <dbReference type="SAM" id="MobiDB-lite"/>
    </source>
</evidence>
<evidence type="ECO:0000256" key="3">
    <source>
        <dbReference type="ARBA" id="ARBA00022679"/>
    </source>
</evidence>
<dbReference type="InterPro" id="IPR001525">
    <property type="entry name" value="C5_MeTfrase"/>
</dbReference>
<evidence type="ECO:0000256" key="1">
    <source>
        <dbReference type="ARBA" id="ARBA00011975"/>
    </source>
</evidence>
<evidence type="ECO:0000256" key="6">
    <source>
        <dbReference type="PROSITE-ProRule" id="PRU01016"/>
    </source>
</evidence>
<proteinExistence type="inferred from homology"/>
<comment type="caution">
    <text evidence="9">The sequence shown here is derived from an EMBL/GenBank/DDBJ whole genome shotgun (WGS) entry which is preliminary data.</text>
</comment>
<keyword evidence="10" id="KW-1185">Reference proteome</keyword>